<dbReference type="EMBL" id="JADWOX010000004">
    <property type="protein sequence ID" value="MBI1683584.1"/>
    <property type="molecule type" value="Genomic_DNA"/>
</dbReference>
<name>A0ABS0SVF3_9CAUL</name>
<evidence type="ECO:0000313" key="1">
    <source>
        <dbReference type="EMBL" id="MBI1683584.1"/>
    </source>
</evidence>
<organism evidence="1 2">
    <name type="scientific">Caulobacter hibisci</name>
    <dbReference type="NCBI Taxonomy" id="2035993"/>
    <lineage>
        <taxon>Bacteria</taxon>
        <taxon>Pseudomonadati</taxon>
        <taxon>Pseudomonadota</taxon>
        <taxon>Alphaproteobacteria</taxon>
        <taxon>Caulobacterales</taxon>
        <taxon>Caulobacteraceae</taxon>
        <taxon>Caulobacter</taxon>
    </lineage>
</organism>
<dbReference type="InterPro" id="IPR028960">
    <property type="entry name" value="Imm27"/>
</dbReference>
<dbReference type="RefSeq" id="WP_198575521.1">
    <property type="nucleotide sequence ID" value="NZ_JADWOX010000004.1"/>
</dbReference>
<comment type="caution">
    <text evidence="1">The sequence shown here is derived from an EMBL/GenBank/DDBJ whole genome shotgun (WGS) entry which is preliminary data.</text>
</comment>
<dbReference type="Pfam" id="PF15590">
    <property type="entry name" value="Imm27"/>
    <property type="match status" value="1"/>
</dbReference>
<protein>
    <submittedName>
        <fullName evidence="1">Uncharacterized protein</fullName>
    </submittedName>
</protein>
<gene>
    <name evidence="1" type="ORF">I4Q42_07885</name>
</gene>
<evidence type="ECO:0000313" key="2">
    <source>
        <dbReference type="Proteomes" id="UP000639859"/>
    </source>
</evidence>
<dbReference type="Proteomes" id="UP000639859">
    <property type="component" value="Unassembled WGS sequence"/>
</dbReference>
<sequence>MTASAPWDGFIQLATAEGGWSVLYRDPKDRSLWERTYPHSEMHGGGPAQFEPVAEDEALRKYGRS</sequence>
<accession>A0ABS0SVF3</accession>
<proteinExistence type="predicted"/>
<reference evidence="1 2" key="1">
    <citation type="submission" date="2020-11" db="EMBL/GenBank/DDBJ databases">
        <title>genome sequence of strain KACC 18849.</title>
        <authorList>
            <person name="Gao J."/>
            <person name="Zhang X."/>
        </authorList>
    </citation>
    <scope>NUCLEOTIDE SEQUENCE [LARGE SCALE GENOMIC DNA]</scope>
    <source>
        <strain evidence="1 2">KACC 18849</strain>
    </source>
</reference>
<keyword evidence="2" id="KW-1185">Reference proteome</keyword>